<gene>
    <name evidence="4" type="primary">egtD</name>
    <name evidence="4" type="ORF">IXB50_02585</name>
</gene>
<dbReference type="GO" id="GO:0032259">
    <property type="term" value="P:methylation"/>
    <property type="evidence" value="ECO:0007669"/>
    <property type="project" value="UniProtKB-KW"/>
</dbReference>
<dbReference type="PANTHER" id="PTHR43397:SF1">
    <property type="entry name" value="ERGOTHIONEINE BIOSYNTHESIS PROTEIN 1"/>
    <property type="match status" value="1"/>
</dbReference>
<dbReference type="Gene3D" id="3.40.50.150">
    <property type="entry name" value="Vaccinia Virus protein VP39"/>
    <property type="match status" value="1"/>
</dbReference>
<proteinExistence type="predicted"/>
<protein>
    <submittedName>
        <fullName evidence="4">L-histidine N(Alpha)-methyltransferase</fullName>
        <ecNumber evidence="4">2.1.1.44</ecNumber>
    </submittedName>
</protein>
<dbReference type="AlphaFoldDB" id="A0A947GFE1"/>
<name>A0A947GFE1_9CYAN</name>
<evidence type="ECO:0000256" key="2">
    <source>
        <dbReference type="ARBA" id="ARBA00022679"/>
    </source>
</evidence>
<keyword evidence="5" id="KW-1185">Reference proteome</keyword>
<dbReference type="Proteomes" id="UP000717364">
    <property type="component" value="Unassembled WGS sequence"/>
</dbReference>
<dbReference type="PANTHER" id="PTHR43397">
    <property type="entry name" value="ERGOTHIONEINE BIOSYNTHESIS PROTEIN 1"/>
    <property type="match status" value="1"/>
</dbReference>
<dbReference type="GO" id="GO:0052706">
    <property type="term" value="F:L-histidine N(alpha)-methyltransferase activity"/>
    <property type="evidence" value="ECO:0007669"/>
    <property type="project" value="UniProtKB-EC"/>
</dbReference>
<evidence type="ECO:0000256" key="1">
    <source>
        <dbReference type="ARBA" id="ARBA00022603"/>
    </source>
</evidence>
<feature type="domain" description="Histidine-specific methyltransferase SAM-dependent" evidence="3">
    <location>
        <begin position="16"/>
        <end position="322"/>
    </location>
</feature>
<keyword evidence="1 4" id="KW-0489">Methyltransferase</keyword>
<accession>A0A947GFE1</accession>
<dbReference type="EC" id="2.1.1.44" evidence="4"/>
<organism evidence="4 5">
    <name type="scientific">Leptothoe spongobia TAU-MAC 1115</name>
    <dbReference type="NCBI Taxonomy" id="1967444"/>
    <lineage>
        <taxon>Bacteria</taxon>
        <taxon>Bacillati</taxon>
        <taxon>Cyanobacteriota</taxon>
        <taxon>Cyanophyceae</taxon>
        <taxon>Nodosilineales</taxon>
        <taxon>Cymatolegaceae</taxon>
        <taxon>Leptothoe</taxon>
        <taxon>Leptothoe spongobia</taxon>
    </lineage>
</organism>
<dbReference type="NCBIfam" id="TIGR03438">
    <property type="entry name" value="egtD_ergothio"/>
    <property type="match status" value="1"/>
</dbReference>
<sequence length="326" mass="36819">MNQPILCDLQPTLIDFRHEVLSGLSLSQKQFPPQFFFHDKYGSDLFTQICKLEEYYITRTEIDILQKNSQEIAAVLGKSCLLIEYGSGSIEKVHPLIEALDSPAAYIPIDIAREHLFTYAELTTSKYPELNVIAVAADYTQKEFRLPNEKLSNLANIENKVILFAGSTLGNLNRIEAIALLRKSAALIEGKGAMLIGIDLKKDPTVLHAAYNDSQGLTAQFNLNILSNINRELDADFDLDNFYHYAPYNPVLGRIELHLISKLSQIVTVSGQQFTFREGESIHSENSHKYSIEDIQELSAEAGFMLKETWVDDHKLFSVNYLELVD</sequence>
<reference evidence="4" key="1">
    <citation type="submission" date="2020-11" db="EMBL/GenBank/DDBJ databases">
        <authorList>
            <person name="Konstantinou D."/>
            <person name="Gkelis S."/>
            <person name="Popin R."/>
            <person name="Fewer D."/>
            <person name="Sivonen K."/>
        </authorList>
    </citation>
    <scope>NUCLEOTIDE SEQUENCE</scope>
    <source>
        <strain evidence="4">TAU-MAC 1115</strain>
    </source>
</reference>
<evidence type="ECO:0000259" key="3">
    <source>
        <dbReference type="Pfam" id="PF10017"/>
    </source>
</evidence>
<evidence type="ECO:0000313" key="5">
    <source>
        <dbReference type="Proteomes" id="UP000717364"/>
    </source>
</evidence>
<dbReference type="InterPro" id="IPR017804">
    <property type="entry name" value="MeTrfase_EgtD-like"/>
</dbReference>
<dbReference type="Pfam" id="PF10017">
    <property type="entry name" value="Methyltransf_33"/>
    <property type="match status" value="1"/>
</dbReference>
<dbReference type="EMBL" id="JADOES010000003">
    <property type="protein sequence ID" value="MBT9314305.1"/>
    <property type="molecule type" value="Genomic_DNA"/>
</dbReference>
<comment type="caution">
    <text evidence="4">The sequence shown here is derived from an EMBL/GenBank/DDBJ whole genome shotgun (WGS) entry which is preliminary data.</text>
</comment>
<evidence type="ECO:0000313" key="4">
    <source>
        <dbReference type="EMBL" id="MBT9314305.1"/>
    </source>
</evidence>
<dbReference type="PIRSF" id="PIRSF018005">
    <property type="entry name" value="UCP018005"/>
    <property type="match status" value="1"/>
</dbReference>
<keyword evidence="2 4" id="KW-0808">Transferase</keyword>
<dbReference type="InterPro" id="IPR029063">
    <property type="entry name" value="SAM-dependent_MTases_sf"/>
</dbReference>
<dbReference type="RefSeq" id="WP_215607365.1">
    <property type="nucleotide sequence ID" value="NZ_JADOES010000003.1"/>
</dbReference>
<dbReference type="InterPro" id="IPR019257">
    <property type="entry name" value="MeTrfase_dom"/>
</dbReference>
<dbReference type="InterPro" id="IPR051128">
    <property type="entry name" value="EgtD_Methyltrsf_superfamily"/>
</dbReference>
<dbReference type="InterPro" id="IPR035094">
    <property type="entry name" value="EgtD"/>
</dbReference>
<reference evidence="4" key="2">
    <citation type="journal article" date="2021" name="Mar. Drugs">
        <title>Genome Reduction and Secondary Metabolism of the Marine Sponge-Associated Cyanobacterium Leptothoe.</title>
        <authorList>
            <person name="Konstantinou D."/>
            <person name="Popin R.V."/>
            <person name="Fewer D.P."/>
            <person name="Sivonen K."/>
            <person name="Gkelis S."/>
        </authorList>
    </citation>
    <scope>NUCLEOTIDE SEQUENCE</scope>
    <source>
        <strain evidence="4">TAU-MAC 1115</strain>
    </source>
</reference>